<dbReference type="Pfam" id="PF04298">
    <property type="entry name" value="Zn_peptidase_2"/>
    <property type="match status" value="1"/>
</dbReference>
<accession>A0A1M4ZQP3</accession>
<evidence type="ECO:0000313" key="2">
    <source>
        <dbReference type="EMBL" id="SHF20318.1"/>
    </source>
</evidence>
<evidence type="ECO:0008006" key="4">
    <source>
        <dbReference type="Google" id="ProtNLM"/>
    </source>
</evidence>
<organism evidence="2 3">
    <name type="scientific">Caldanaerobius fijiensis DSM 17918</name>
    <dbReference type="NCBI Taxonomy" id="1121256"/>
    <lineage>
        <taxon>Bacteria</taxon>
        <taxon>Bacillati</taxon>
        <taxon>Bacillota</taxon>
        <taxon>Clostridia</taxon>
        <taxon>Thermoanaerobacterales</taxon>
        <taxon>Thermoanaerobacteraceae</taxon>
        <taxon>Caldanaerobius</taxon>
    </lineage>
</organism>
<dbReference type="AlphaFoldDB" id="A0A1M4ZQP3"/>
<name>A0A1M4ZQP3_9THEO</name>
<keyword evidence="1" id="KW-0812">Transmembrane</keyword>
<dbReference type="OrthoDB" id="9784298at2"/>
<reference evidence="2 3" key="1">
    <citation type="submission" date="2016-11" db="EMBL/GenBank/DDBJ databases">
        <authorList>
            <person name="Jaros S."/>
            <person name="Januszkiewicz K."/>
            <person name="Wedrychowicz H."/>
        </authorList>
    </citation>
    <scope>NUCLEOTIDE SEQUENCE [LARGE SCALE GENOMIC DNA]</scope>
    <source>
        <strain evidence="2 3">DSM 17918</strain>
    </source>
</reference>
<feature type="transmembrane region" description="Helical" evidence="1">
    <location>
        <begin position="134"/>
        <end position="167"/>
    </location>
</feature>
<dbReference type="EMBL" id="FQVH01000014">
    <property type="protein sequence ID" value="SHF20318.1"/>
    <property type="molecule type" value="Genomic_DNA"/>
</dbReference>
<dbReference type="PANTHER" id="PTHR36434:SF1">
    <property type="entry name" value="MEMBRANE PROTEASE YUGP-RELATED"/>
    <property type="match status" value="1"/>
</dbReference>
<keyword evidence="1" id="KW-0472">Membrane</keyword>
<proteinExistence type="predicted"/>
<evidence type="ECO:0000313" key="3">
    <source>
        <dbReference type="Proteomes" id="UP000184088"/>
    </source>
</evidence>
<dbReference type="InterPro" id="IPR007395">
    <property type="entry name" value="Zn_peptidase_2"/>
</dbReference>
<keyword evidence="3" id="KW-1185">Reference proteome</keyword>
<dbReference type="STRING" id="1121256.SAMN02746089_01478"/>
<feature type="transmembrane region" description="Helical" evidence="1">
    <location>
        <begin position="200"/>
        <end position="224"/>
    </location>
</feature>
<feature type="transmembrane region" description="Helical" evidence="1">
    <location>
        <begin position="6"/>
        <end position="25"/>
    </location>
</feature>
<protein>
    <recommendedName>
        <fullName evidence="4">Neutral zinc metallopeptidase</fullName>
    </recommendedName>
</protein>
<keyword evidence="1" id="KW-1133">Transmembrane helix</keyword>
<gene>
    <name evidence="2" type="ORF">SAMN02746089_01478</name>
</gene>
<sequence length="230" mass="24855">MPFFYGIDYTYVVYVLPAIIFALYAQAKVQSTFARYLEVPNSYGFTGAAVARSLLDRNGLYDVEIQMIPGSLTDHYDPRSKVLRLSEAVYGSSSIAAIGVAAHETGHALQHAQGYAPLAVRNALVPIANLGSNLTWIFVIAGIIFGLPSLINIGILFFIGAVLFQIVTLPVEFNASNRALAMLSGEGFITKSELKPVRAVLSAAAMTYVAATIVAIAQLLRLLAIRNREE</sequence>
<evidence type="ECO:0000256" key="1">
    <source>
        <dbReference type="SAM" id="Phobius"/>
    </source>
</evidence>
<dbReference type="RefSeq" id="WP_073343442.1">
    <property type="nucleotide sequence ID" value="NZ_FQVH01000014.1"/>
</dbReference>
<dbReference type="PANTHER" id="PTHR36434">
    <property type="entry name" value="MEMBRANE PROTEASE YUGP-RELATED"/>
    <property type="match status" value="1"/>
</dbReference>
<dbReference type="Proteomes" id="UP000184088">
    <property type="component" value="Unassembled WGS sequence"/>
</dbReference>